<protein>
    <submittedName>
        <fullName evidence="2">Uncharacterized protein</fullName>
    </submittedName>
</protein>
<accession>A0AAD7RJH6</accession>
<evidence type="ECO:0000313" key="2">
    <source>
        <dbReference type="EMBL" id="KAJ8385255.1"/>
    </source>
</evidence>
<feature type="region of interest" description="Disordered" evidence="1">
    <location>
        <begin position="109"/>
        <end position="130"/>
    </location>
</feature>
<proteinExistence type="predicted"/>
<name>A0AAD7RJH6_9TELE</name>
<dbReference type="AlphaFoldDB" id="A0AAD7RJH6"/>
<evidence type="ECO:0000313" key="3">
    <source>
        <dbReference type="Proteomes" id="UP001221898"/>
    </source>
</evidence>
<dbReference type="Proteomes" id="UP001221898">
    <property type="component" value="Unassembled WGS sequence"/>
</dbReference>
<comment type="caution">
    <text evidence="2">The sequence shown here is derived from an EMBL/GenBank/DDBJ whole genome shotgun (WGS) entry which is preliminary data.</text>
</comment>
<keyword evidence="3" id="KW-1185">Reference proteome</keyword>
<evidence type="ECO:0000256" key="1">
    <source>
        <dbReference type="SAM" id="MobiDB-lite"/>
    </source>
</evidence>
<reference evidence="2" key="1">
    <citation type="journal article" date="2023" name="Science">
        <title>Genome structures resolve the early diversification of teleost fishes.</title>
        <authorList>
            <person name="Parey E."/>
            <person name="Louis A."/>
            <person name="Montfort J."/>
            <person name="Bouchez O."/>
            <person name="Roques C."/>
            <person name="Iampietro C."/>
            <person name="Lluch J."/>
            <person name="Castinel A."/>
            <person name="Donnadieu C."/>
            <person name="Desvignes T."/>
            <person name="Floi Bucao C."/>
            <person name="Jouanno E."/>
            <person name="Wen M."/>
            <person name="Mejri S."/>
            <person name="Dirks R."/>
            <person name="Jansen H."/>
            <person name="Henkel C."/>
            <person name="Chen W.J."/>
            <person name="Zahm M."/>
            <person name="Cabau C."/>
            <person name="Klopp C."/>
            <person name="Thompson A.W."/>
            <person name="Robinson-Rechavi M."/>
            <person name="Braasch I."/>
            <person name="Lecointre G."/>
            <person name="Bobe J."/>
            <person name="Postlethwait J.H."/>
            <person name="Berthelot C."/>
            <person name="Roest Crollius H."/>
            <person name="Guiguen Y."/>
        </authorList>
    </citation>
    <scope>NUCLEOTIDE SEQUENCE</scope>
    <source>
        <strain evidence="2">NC1722</strain>
    </source>
</reference>
<gene>
    <name evidence="2" type="ORF">AAFF_G00191320</name>
</gene>
<sequence>MRQTRLLLAVTSHTAHRTEPQLVRTAPPAKLPSFSKQTLSIGEDEGGAHPSEPESPRRCRCGACLRGKESAPLVEVPGYCNVCAVLQSPRAIQMSAHWVKPCPVSQAETASNSVQSGQRAKRRWNPEGPALSHLTRVKSEVRHIHTAARTPRRARNDSPVPHSRRVTLYMGTMP</sequence>
<feature type="compositionally biased region" description="Polar residues" evidence="1">
    <location>
        <begin position="109"/>
        <end position="118"/>
    </location>
</feature>
<organism evidence="2 3">
    <name type="scientific">Aldrovandia affinis</name>
    <dbReference type="NCBI Taxonomy" id="143900"/>
    <lineage>
        <taxon>Eukaryota</taxon>
        <taxon>Metazoa</taxon>
        <taxon>Chordata</taxon>
        <taxon>Craniata</taxon>
        <taxon>Vertebrata</taxon>
        <taxon>Euteleostomi</taxon>
        <taxon>Actinopterygii</taxon>
        <taxon>Neopterygii</taxon>
        <taxon>Teleostei</taxon>
        <taxon>Notacanthiformes</taxon>
        <taxon>Halosauridae</taxon>
        <taxon>Aldrovandia</taxon>
    </lineage>
</organism>
<dbReference type="EMBL" id="JAINUG010000255">
    <property type="protein sequence ID" value="KAJ8385255.1"/>
    <property type="molecule type" value="Genomic_DNA"/>
</dbReference>
<feature type="region of interest" description="Disordered" evidence="1">
    <location>
        <begin position="148"/>
        <end position="174"/>
    </location>
</feature>